<comment type="subcellular location">
    <subcellularLocation>
        <location evidence="2">Cell membrane</location>
        <topology evidence="2">Lipid-anchor</topology>
        <topology evidence="2">GPI-anchor</topology>
    </subcellularLocation>
</comment>
<protein>
    <submittedName>
        <fullName evidence="11">Variant surface glycoprotein 1125.4061</fullName>
    </submittedName>
</protein>
<evidence type="ECO:0000313" key="11">
    <source>
        <dbReference type="EMBL" id="APD74595.1"/>
    </source>
</evidence>
<evidence type="ECO:0000256" key="4">
    <source>
        <dbReference type="ARBA" id="ARBA00022622"/>
    </source>
</evidence>
<dbReference type="VEuPathDB" id="TriTrypDB:Tb927.3.180"/>
<keyword evidence="4" id="KW-0336">GPI-anchor</keyword>
<accession>A0A1J0R9S9</accession>
<evidence type="ECO:0000256" key="5">
    <source>
        <dbReference type="ARBA" id="ARBA00023136"/>
    </source>
</evidence>
<dbReference type="Gene3D" id="1.10.470.10">
    <property type="entry name" value="Variant Surface Glycoprotein, subunit A, domain 2"/>
    <property type="match status" value="1"/>
</dbReference>
<keyword evidence="7" id="KW-0449">Lipoprotein</keyword>
<dbReference type="GO" id="GO:0005886">
    <property type="term" value="C:plasma membrane"/>
    <property type="evidence" value="ECO:0007669"/>
    <property type="project" value="UniProtKB-SubCell"/>
</dbReference>
<keyword evidence="5" id="KW-0472">Membrane</keyword>
<feature type="region of interest" description="Disordered" evidence="8">
    <location>
        <begin position="403"/>
        <end position="422"/>
    </location>
</feature>
<evidence type="ECO:0000259" key="9">
    <source>
        <dbReference type="Pfam" id="PF00913"/>
    </source>
</evidence>
<dbReference type="Gene3D" id="3.90.150.10">
    <property type="entry name" value="Variant Surface Glycoprotein, subunit A domain 1"/>
    <property type="match status" value="1"/>
</dbReference>
<organism evidence="11">
    <name type="scientific">Trypanosoma brucei</name>
    <dbReference type="NCBI Taxonomy" id="5691"/>
    <lineage>
        <taxon>Eukaryota</taxon>
        <taxon>Discoba</taxon>
        <taxon>Euglenozoa</taxon>
        <taxon>Kinetoplastea</taxon>
        <taxon>Metakinetoplastina</taxon>
        <taxon>Trypanosomatida</taxon>
        <taxon>Trypanosomatidae</taxon>
        <taxon>Trypanosoma</taxon>
    </lineage>
</organism>
<evidence type="ECO:0000256" key="8">
    <source>
        <dbReference type="SAM" id="MobiDB-lite"/>
    </source>
</evidence>
<dbReference type="Pfam" id="PF10659">
    <property type="entry name" value="Trypan_glycop_C"/>
    <property type="match status" value="1"/>
</dbReference>
<dbReference type="GO" id="GO:0042783">
    <property type="term" value="P:symbiont-mediated evasion of host immune response"/>
    <property type="evidence" value="ECO:0007669"/>
    <property type="project" value="InterPro"/>
</dbReference>
<dbReference type="InterPro" id="IPR001812">
    <property type="entry name" value="Trypano_VSG_A_N_dom"/>
</dbReference>
<keyword evidence="3" id="KW-1003">Cell membrane</keyword>
<dbReference type="AlphaFoldDB" id="A0A1J0R9S9"/>
<dbReference type="Pfam" id="PF00913">
    <property type="entry name" value="Trypan_glycop"/>
    <property type="match status" value="1"/>
</dbReference>
<dbReference type="SUPFAM" id="SSF58087">
    <property type="entry name" value="Variant surface glycoprotein (N-terminal domain)"/>
    <property type="match status" value="1"/>
</dbReference>
<comment type="function">
    <text evidence="1">VSG forms a coat on the surface of the parasite. The trypanosome evades the immune response of the host by expressing a series of antigenically distinct VSGs from an estimated 1000 VSG genes.</text>
</comment>
<evidence type="ECO:0000256" key="1">
    <source>
        <dbReference type="ARBA" id="ARBA00002523"/>
    </source>
</evidence>
<dbReference type="VEuPathDB" id="TriTrypDB:Tb1125.3.180"/>
<name>A0A1J0R9S9_9TRYP</name>
<dbReference type="GO" id="GO:0098552">
    <property type="term" value="C:side of membrane"/>
    <property type="evidence" value="ECO:0007669"/>
    <property type="project" value="UniProtKB-KW"/>
</dbReference>
<dbReference type="FunFam" id="3.30.1680.30:FF:000002">
    <property type="entry name" value="Variant surface glycoprotein (VSG, atypical), putative"/>
    <property type="match status" value="1"/>
</dbReference>
<evidence type="ECO:0000256" key="3">
    <source>
        <dbReference type="ARBA" id="ARBA00022475"/>
    </source>
</evidence>
<reference evidence="11" key="1">
    <citation type="submission" date="2016-08" db="EMBL/GenBank/DDBJ databases">
        <title>VSG repertoire of Trypanosoma brucei EATRO 1125.</title>
        <authorList>
            <person name="Cross G.A."/>
        </authorList>
    </citation>
    <scope>NUCLEOTIDE SEQUENCE</scope>
    <source>
        <strain evidence="11">EATRO 1125</strain>
    </source>
</reference>
<feature type="domain" description="Trypanosome variant surface glycoprotein C-terminal" evidence="10">
    <location>
        <begin position="416"/>
        <end position="515"/>
    </location>
</feature>
<evidence type="ECO:0000256" key="2">
    <source>
        <dbReference type="ARBA" id="ARBA00004609"/>
    </source>
</evidence>
<dbReference type="Gene3D" id="3.30.1680.40">
    <property type="match status" value="1"/>
</dbReference>
<evidence type="ECO:0000256" key="7">
    <source>
        <dbReference type="ARBA" id="ARBA00023288"/>
    </source>
</evidence>
<keyword evidence="6" id="KW-0325">Glycoprotein</keyword>
<dbReference type="VEuPathDB" id="TriTrypDB:Tb427_000604700"/>
<feature type="domain" description="Trypanosome variant surface glycoprotein A-type N-terminal" evidence="9">
    <location>
        <begin position="21"/>
        <end position="382"/>
    </location>
</feature>
<dbReference type="EMBL" id="KX700639">
    <property type="protein sequence ID" value="APD74595.1"/>
    <property type="molecule type" value="Genomic_DNA"/>
</dbReference>
<dbReference type="InterPro" id="IPR019609">
    <property type="entry name" value="Variant_surf_glycoprt_trypan_C"/>
</dbReference>
<evidence type="ECO:0000256" key="6">
    <source>
        <dbReference type="ARBA" id="ARBA00023180"/>
    </source>
</evidence>
<sequence length="526" mass="56982">MDCQNRAAIALVKWKAATAAAVALLYVAVTASGSYEALEYTTWSTHCGLAATPRKVHGGILAKLESQISYRNKLEEMEAKLRIYGLKRAGGDEQTTVELLAETAALMRVSKQNKEQTNLQTAVTAVGFASEGAAAISSYLMTIGSLTHNTQTYCLSDSAAELCPTGCRHGKSSDYEAGNGPDNDDIVDSGFTKIAGQTNAANTGKKSKCGLFRHEANPESNGGIFITAASSKPSFGYGMLKIEAEDQSTGLKLSGIKARAGDEDQKFWSSCHAAVKAAQDMQAEPPLKVDQTLLAVLVGSTEMQTILKLEAAASQQKGPEEVTIDLASAKKTYFGSDNNKLEPLWTKIKGENIVDLTNAKGTTKELGTVTDTTELHKLLSCYYTVNKEEQKKTAEKITKLETELADQKDKSPESECNKISDEPKCNDEKICSWHKDVKAGEKNCQFNSTKAKEKGVTVTQTQTSGTETTTDKCKDKKKEDCKSPDCKWEDETCKDSSILVTKKFALMVSAAFAALFFKTKFSPLNF</sequence>
<evidence type="ECO:0000259" key="10">
    <source>
        <dbReference type="Pfam" id="PF10659"/>
    </source>
</evidence>
<dbReference type="Gene3D" id="3.30.1680.30">
    <property type="match status" value="1"/>
</dbReference>
<proteinExistence type="predicted"/>